<gene>
    <name evidence="1" type="ORF">HAX54_014875</name>
</gene>
<keyword evidence="2" id="KW-1185">Reference proteome</keyword>
<name>A0ABS8TNT1_DATST</name>
<dbReference type="EMBL" id="JACEIK010001937">
    <property type="protein sequence ID" value="MCD7473216.1"/>
    <property type="molecule type" value="Genomic_DNA"/>
</dbReference>
<evidence type="ECO:0000313" key="1">
    <source>
        <dbReference type="EMBL" id="MCD7473216.1"/>
    </source>
</evidence>
<protein>
    <submittedName>
        <fullName evidence="1">Uncharacterized protein</fullName>
    </submittedName>
</protein>
<organism evidence="1 2">
    <name type="scientific">Datura stramonium</name>
    <name type="common">Jimsonweed</name>
    <name type="synonym">Common thornapple</name>
    <dbReference type="NCBI Taxonomy" id="4076"/>
    <lineage>
        <taxon>Eukaryota</taxon>
        <taxon>Viridiplantae</taxon>
        <taxon>Streptophyta</taxon>
        <taxon>Embryophyta</taxon>
        <taxon>Tracheophyta</taxon>
        <taxon>Spermatophyta</taxon>
        <taxon>Magnoliopsida</taxon>
        <taxon>eudicotyledons</taxon>
        <taxon>Gunneridae</taxon>
        <taxon>Pentapetalae</taxon>
        <taxon>asterids</taxon>
        <taxon>lamiids</taxon>
        <taxon>Solanales</taxon>
        <taxon>Solanaceae</taxon>
        <taxon>Solanoideae</taxon>
        <taxon>Datureae</taxon>
        <taxon>Datura</taxon>
    </lineage>
</organism>
<reference evidence="1 2" key="1">
    <citation type="journal article" date="2021" name="BMC Genomics">
        <title>Datura genome reveals duplications of psychoactive alkaloid biosynthetic genes and high mutation rate following tissue culture.</title>
        <authorList>
            <person name="Rajewski A."/>
            <person name="Carter-House D."/>
            <person name="Stajich J."/>
            <person name="Litt A."/>
        </authorList>
    </citation>
    <scope>NUCLEOTIDE SEQUENCE [LARGE SCALE GENOMIC DNA]</scope>
    <source>
        <strain evidence="1">AR-01</strain>
    </source>
</reference>
<proteinExistence type="predicted"/>
<sequence>MAESEGKLQETVKNCKPEAREKELKKLKAAKNAEAIKQVERRPEDFVDPETPLEEKKKLSHEMVKTFNPSVVEKSDLIPCAGVTQFELGGKNLYSCKGCFLAPLFPRSKARIEVIELKFEVAIKKEEVHCNR</sequence>
<dbReference type="Proteomes" id="UP000823775">
    <property type="component" value="Unassembled WGS sequence"/>
</dbReference>
<evidence type="ECO:0000313" key="2">
    <source>
        <dbReference type="Proteomes" id="UP000823775"/>
    </source>
</evidence>
<accession>A0ABS8TNT1</accession>
<comment type="caution">
    <text evidence="1">The sequence shown here is derived from an EMBL/GenBank/DDBJ whole genome shotgun (WGS) entry which is preliminary data.</text>
</comment>